<organism evidence="2 3">
    <name type="scientific">Brevibacillus choshinensis</name>
    <dbReference type="NCBI Taxonomy" id="54911"/>
    <lineage>
        <taxon>Bacteria</taxon>
        <taxon>Bacillati</taxon>
        <taxon>Bacillota</taxon>
        <taxon>Bacilli</taxon>
        <taxon>Bacillales</taxon>
        <taxon>Paenibacillaceae</taxon>
        <taxon>Brevibacillus</taxon>
    </lineage>
</organism>
<feature type="compositionally biased region" description="Basic and acidic residues" evidence="1">
    <location>
        <begin position="1"/>
        <end position="16"/>
    </location>
</feature>
<feature type="region of interest" description="Disordered" evidence="1">
    <location>
        <begin position="1"/>
        <end position="63"/>
    </location>
</feature>
<dbReference type="Proteomes" id="UP000596248">
    <property type="component" value="Chromosome"/>
</dbReference>
<evidence type="ECO:0000313" key="3">
    <source>
        <dbReference type="Proteomes" id="UP000596248"/>
    </source>
</evidence>
<gene>
    <name evidence="2" type="ORF">JNE38_24035</name>
</gene>
<proteinExistence type="predicted"/>
<evidence type="ECO:0000313" key="2">
    <source>
        <dbReference type="EMBL" id="QRG66555.1"/>
    </source>
</evidence>
<keyword evidence="3" id="KW-1185">Reference proteome</keyword>
<reference evidence="2 3" key="1">
    <citation type="submission" date="2021-01" db="EMBL/GenBank/DDBJ databases">
        <title>Identification of strong promoters based on the transcriptome of Brevibacillus choshinensis.</title>
        <authorList>
            <person name="Yao D."/>
            <person name="Zhang K."/>
            <person name="Wu J."/>
        </authorList>
    </citation>
    <scope>NUCLEOTIDE SEQUENCE [LARGE SCALE GENOMIC DNA]</scope>
    <source>
        <strain evidence="2 3">HPD31-SP3</strain>
    </source>
</reference>
<protein>
    <submittedName>
        <fullName evidence="2">Uncharacterized protein</fullName>
    </submittedName>
</protein>
<evidence type="ECO:0000256" key="1">
    <source>
        <dbReference type="SAM" id="MobiDB-lite"/>
    </source>
</evidence>
<dbReference type="EMBL" id="CP069127">
    <property type="protein sequence ID" value="QRG66555.1"/>
    <property type="molecule type" value="Genomic_DNA"/>
</dbReference>
<dbReference type="RefSeq" id="WP_203353621.1">
    <property type="nucleotide sequence ID" value="NZ_CP069127.1"/>
</dbReference>
<sequence>MNDNRGNDLPDFRQLNDRLIAPPPTSPILAIRTNLDKEPNGADHPNVQPNSNPAGQIGGKEND</sequence>
<name>A0ABX7FL42_BRECH</name>
<accession>A0ABX7FL42</accession>